<comment type="caution">
    <text evidence="1">The sequence shown here is derived from an EMBL/GenBank/DDBJ whole genome shotgun (WGS) entry which is preliminary data.</text>
</comment>
<evidence type="ECO:0000313" key="2">
    <source>
        <dbReference type="Proteomes" id="UP000050525"/>
    </source>
</evidence>
<protein>
    <submittedName>
        <fullName evidence="1">Uncharacterized protein</fullName>
    </submittedName>
</protein>
<name>A0A151PC02_ALLMI</name>
<reference evidence="1 2" key="1">
    <citation type="journal article" date="2012" name="Genome Biol.">
        <title>Sequencing three crocodilian genomes to illuminate the evolution of archosaurs and amniotes.</title>
        <authorList>
            <person name="St John J.A."/>
            <person name="Braun E.L."/>
            <person name="Isberg S.R."/>
            <person name="Miles L.G."/>
            <person name="Chong A.Y."/>
            <person name="Gongora J."/>
            <person name="Dalzell P."/>
            <person name="Moran C."/>
            <person name="Bed'hom B."/>
            <person name="Abzhanov A."/>
            <person name="Burgess S.C."/>
            <person name="Cooksey A.M."/>
            <person name="Castoe T.A."/>
            <person name="Crawford N.G."/>
            <person name="Densmore L.D."/>
            <person name="Drew J.C."/>
            <person name="Edwards S.V."/>
            <person name="Faircloth B.C."/>
            <person name="Fujita M.K."/>
            <person name="Greenwold M.J."/>
            <person name="Hoffmann F.G."/>
            <person name="Howard J.M."/>
            <person name="Iguchi T."/>
            <person name="Janes D.E."/>
            <person name="Khan S.Y."/>
            <person name="Kohno S."/>
            <person name="de Koning A.J."/>
            <person name="Lance S.L."/>
            <person name="McCarthy F.M."/>
            <person name="McCormack J.E."/>
            <person name="Merchant M.E."/>
            <person name="Peterson D.G."/>
            <person name="Pollock D.D."/>
            <person name="Pourmand N."/>
            <person name="Raney B.J."/>
            <person name="Roessler K.A."/>
            <person name="Sanford J.R."/>
            <person name="Sawyer R.H."/>
            <person name="Schmidt C.J."/>
            <person name="Triplett E.W."/>
            <person name="Tuberville T.D."/>
            <person name="Venegas-Anaya M."/>
            <person name="Howard J.T."/>
            <person name="Jarvis E.D."/>
            <person name="Guillette L.J.Jr."/>
            <person name="Glenn T.C."/>
            <person name="Green R.E."/>
            <person name="Ray D.A."/>
        </authorList>
    </citation>
    <scope>NUCLEOTIDE SEQUENCE [LARGE SCALE GENOMIC DNA]</scope>
    <source>
        <strain evidence="1">KSC_2009_1</strain>
    </source>
</reference>
<evidence type="ECO:0000313" key="1">
    <source>
        <dbReference type="EMBL" id="KYO46611.1"/>
    </source>
</evidence>
<dbReference type="EMBL" id="AKHW03000499">
    <property type="protein sequence ID" value="KYO46611.1"/>
    <property type="molecule type" value="Genomic_DNA"/>
</dbReference>
<accession>A0A151PC02</accession>
<sequence>MQAWKRRSSSTRQLNILGEFAVPSSSLLKYPSSEVAKLGLKGDSSWRLFCSGEPFYADQYNDCLQPNLVQLKYVQSLL</sequence>
<dbReference type="Proteomes" id="UP000050525">
    <property type="component" value="Unassembled WGS sequence"/>
</dbReference>
<dbReference type="AlphaFoldDB" id="A0A151PC02"/>
<proteinExistence type="predicted"/>
<organism evidence="1 2">
    <name type="scientific">Alligator mississippiensis</name>
    <name type="common">American alligator</name>
    <dbReference type="NCBI Taxonomy" id="8496"/>
    <lineage>
        <taxon>Eukaryota</taxon>
        <taxon>Metazoa</taxon>
        <taxon>Chordata</taxon>
        <taxon>Craniata</taxon>
        <taxon>Vertebrata</taxon>
        <taxon>Euteleostomi</taxon>
        <taxon>Archelosauria</taxon>
        <taxon>Archosauria</taxon>
        <taxon>Crocodylia</taxon>
        <taxon>Alligatoridae</taxon>
        <taxon>Alligatorinae</taxon>
        <taxon>Alligator</taxon>
    </lineage>
</organism>
<keyword evidence="2" id="KW-1185">Reference proteome</keyword>
<gene>
    <name evidence="1" type="ORF">Y1Q_0018381</name>
</gene>